<organism evidence="1 2">
    <name type="scientific">Gossypium arboreum</name>
    <name type="common">Tree cotton</name>
    <name type="synonym">Gossypium nanking</name>
    <dbReference type="NCBI Taxonomy" id="29729"/>
    <lineage>
        <taxon>Eukaryota</taxon>
        <taxon>Viridiplantae</taxon>
        <taxon>Streptophyta</taxon>
        <taxon>Embryophyta</taxon>
        <taxon>Tracheophyta</taxon>
        <taxon>Spermatophyta</taxon>
        <taxon>Magnoliopsida</taxon>
        <taxon>eudicotyledons</taxon>
        <taxon>Gunneridae</taxon>
        <taxon>Pentapetalae</taxon>
        <taxon>rosids</taxon>
        <taxon>malvids</taxon>
        <taxon>Malvales</taxon>
        <taxon>Malvaceae</taxon>
        <taxon>Malvoideae</taxon>
        <taxon>Gossypium</taxon>
    </lineage>
</organism>
<gene>
    <name evidence="1" type="ORF">PVK06_019994</name>
</gene>
<reference evidence="1 2" key="1">
    <citation type="submission" date="2023-03" db="EMBL/GenBank/DDBJ databases">
        <title>WGS of Gossypium arboreum.</title>
        <authorList>
            <person name="Yu D."/>
        </authorList>
    </citation>
    <scope>NUCLEOTIDE SEQUENCE [LARGE SCALE GENOMIC DNA]</scope>
    <source>
        <tissue evidence="1">Leaf</tissue>
    </source>
</reference>
<proteinExistence type="predicted"/>
<dbReference type="EMBL" id="JARKNE010000006">
    <property type="protein sequence ID" value="KAK5825187.1"/>
    <property type="molecule type" value="Genomic_DNA"/>
</dbReference>
<dbReference type="Proteomes" id="UP001358586">
    <property type="component" value="Chromosome 6"/>
</dbReference>
<sequence>MDWNPWVSDIHRGWSEERRRWLAKAFLEVAFISPSQATVNDLKQSMKEKQLKDFLDRHEKTIKGWHEALHLKMVQREKKVIIEQKKKGGKGGGSYGGGSLLRPRAKKSAANFLHPTTFLRFLLPGLIPTMFFFL</sequence>
<name>A0ABR0PL66_GOSAR</name>
<protein>
    <submittedName>
        <fullName evidence="1">Uncharacterized protein</fullName>
    </submittedName>
</protein>
<comment type="caution">
    <text evidence="1">The sequence shown here is derived from an EMBL/GenBank/DDBJ whole genome shotgun (WGS) entry which is preliminary data.</text>
</comment>
<evidence type="ECO:0000313" key="1">
    <source>
        <dbReference type="EMBL" id="KAK5825187.1"/>
    </source>
</evidence>
<accession>A0ABR0PL66</accession>
<keyword evidence="2" id="KW-1185">Reference proteome</keyword>
<evidence type="ECO:0000313" key="2">
    <source>
        <dbReference type="Proteomes" id="UP001358586"/>
    </source>
</evidence>